<dbReference type="GO" id="GO:0004585">
    <property type="term" value="F:ornithine carbamoyltransferase activity"/>
    <property type="evidence" value="ECO:0007669"/>
    <property type="project" value="UniProtKB-EC"/>
</dbReference>
<sequence>QALLEKTGNPNVIFEHCLPSFHNAETKIGQQIYEKYGISEMEVTDDVFESKASVVFKEAENRMHTIKAVMVATLGEF</sequence>
<evidence type="ECO:0000313" key="4">
    <source>
        <dbReference type="EMBL" id="PPJ79021.1"/>
    </source>
</evidence>
<dbReference type="PANTHER" id="PTHR45753:SF2">
    <property type="entry name" value="ORNITHINE CARBAMOYLTRANSFERASE"/>
    <property type="match status" value="1"/>
</dbReference>
<dbReference type="Pfam" id="PF00185">
    <property type="entry name" value="OTCace"/>
    <property type="match status" value="1"/>
</dbReference>
<evidence type="ECO:0000313" key="5">
    <source>
        <dbReference type="Proteomes" id="UP000238775"/>
    </source>
</evidence>
<comment type="similarity">
    <text evidence="2">Belongs to the aspartate/ornithine carbamoyltransferase superfamily.</text>
</comment>
<evidence type="ECO:0000256" key="2">
    <source>
        <dbReference type="RuleBase" id="RU003634"/>
    </source>
</evidence>
<dbReference type="InterPro" id="IPR006131">
    <property type="entry name" value="Asp_carbamoyltransf_Asp/Orn-bd"/>
</dbReference>
<dbReference type="GO" id="GO:0019240">
    <property type="term" value="P:citrulline biosynthetic process"/>
    <property type="evidence" value="ECO:0007669"/>
    <property type="project" value="TreeGrafter"/>
</dbReference>
<feature type="non-terminal residue" evidence="4">
    <location>
        <position position="1"/>
    </location>
</feature>
<dbReference type="PANTHER" id="PTHR45753">
    <property type="entry name" value="ORNITHINE CARBAMOYLTRANSFERASE, MITOCHONDRIAL"/>
    <property type="match status" value="1"/>
</dbReference>
<proteinExistence type="inferred from homology"/>
<reference evidence="4 5" key="1">
    <citation type="submission" date="2017-11" db="EMBL/GenBank/DDBJ databases">
        <authorList>
            <person name="Founou R.C."/>
            <person name="Founou L."/>
            <person name="Allam M."/>
            <person name="Ismail A."/>
            <person name="Essack S.Y."/>
        </authorList>
    </citation>
    <scope>NUCLEOTIDE SEQUENCE [LARGE SCALE GENOMIC DNA]</scope>
    <source>
        <strain evidence="4 5">G703N2B1</strain>
    </source>
</reference>
<name>A0A7Z1SEH8_STAAU</name>
<dbReference type="GO" id="GO:0042450">
    <property type="term" value="P:L-arginine biosynthetic process via ornithine"/>
    <property type="evidence" value="ECO:0007669"/>
    <property type="project" value="TreeGrafter"/>
</dbReference>
<organism evidence="4 5">
    <name type="scientific">Staphylococcus aureus</name>
    <dbReference type="NCBI Taxonomy" id="1280"/>
    <lineage>
        <taxon>Bacteria</taxon>
        <taxon>Bacillati</taxon>
        <taxon>Bacillota</taxon>
        <taxon>Bacilli</taxon>
        <taxon>Bacillales</taxon>
        <taxon>Staphylococcaceae</taxon>
        <taxon>Staphylococcus</taxon>
    </lineage>
</organism>
<dbReference type="EMBL" id="PGWZ01000114">
    <property type="protein sequence ID" value="PPJ79021.1"/>
    <property type="molecule type" value="Genomic_DNA"/>
</dbReference>
<dbReference type="GO" id="GO:0016597">
    <property type="term" value="F:amino acid binding"/>
    <property type="evidence" value="ECO:0007669"/>
    <property type="project" value="InterPro"/>
</dbReference>
<dbReference type="EC" id="2.1.3.3" evidence="4"/>
<comment type="caution">
    <text evidence="4">The sequence shown here is derived from an EMBL/GenBank/DDBJ whole genome shotgun (WGS) entry which is preliminary data.</text>
</comment>
<dbReference type="SUPFAM" id="SSF53671">
    <property type="entry name" value="Aspartate/ornithine carbamoyltransferase"/>
    <property type="match status" value="1"/>
</dbReference>
<dbReference type="InterPro" id="IPR006130">
    <property type="entry name" value="Asp/Orn_carbamoylTrfase"/>
</dbReference>
<dbReference type="Proteomes" id="UP000238775">
    <property type="component" value="Unassembled WGS sequence"/>
</dbReference>
<feature type="domain" description="Aspartate/ornithine carbamoyltransferase Asp/Orn-binding" evidence="3">
    <location>
        <begin position="2"/>
        <end position="72"/>
    </location>
</feature>
<dbReference type="AlphaFoldDB" id="A0A7Z1SEH8"/>
<accession>A0A7Z1SEH8</accession>
<dbReference type="InterPro" id="IPR036901">
    <property type="entry name" value="Asp/Orn_carbamoylTrfase_sf"/>
</dbReference>
<evidence type="ECO:0000256" key="1">
    <source>
        <dbReference type="ARBA" id="ARBA00022679"/>
    </source>
</evidence>
<protein>
    <submittedName>
        <fullName evidence="4">Ornithine carbamoyltransferase subunit F</fullName>
        <ecNumber evidence="4">2.1.3.3</ecNumber>
    </submittedName>
</protein>
<dbReference type="Gene3D" id="3.40.50.1370">
    <property type="entry name" value="Aspartate/ornithine carbamoyltransferase"/>
    <property type="match status" value="1"/>
</dbReference>
<evidence type="ECO:0000259" key="3">
    <source>
        <dbReference type="Pfam" id="PF00185"/>
    </source>
</evidence>
<dbReference type="PRINTS" id="PR00100">
    <property type="entry name" value="AOTCASE"/>
</dbReference>
<keyword evidence="1 2" id="KW-0808">Transferase</keyword>
<gene>
    <name evidence="4" type="ORF">CV021_00620</name>
</gene>